<evidence type="ECO:0000259" key="16">
    <source>
        <dbReference type="Pfam" id="PF07992"/>
    </source>
</evidence>
<gene>
    <name evidence="17" type="ORF">WJX84_006698</name>
</gene>
<feature type="signal peptide" evidence="14">
    <location>
        <begin position="1"/>
        <end position="16"/>
    </location>
</feature>
<comment type="similarity">
    <text evidence="2 12">Belongs to the class-I pyridine nucleotide-disulfide oxidoreductase family.</text>
</comment>
<dbReference type="PRINTS" id="PR00411">
    <property type="entry name" value="PNDRDTASEI"/>
</dbReference>
<feature type="domain" description="Pyridine nucleotide-disulphide oxidoreductase dimerisation" evidence="15">
    <location>
        <begin position="863"/>
        <end position="971"/>
    </location>
</feature>
<dbReference type="FunFam" id="3.50.50.60:FF:000051">
    <property type="entry name" value="Glutathione reductase"/>
    <property type="match status" value="1"/>
</dbReference>
<feature type="domain" description="FAD/NAD(P)-binding" evidence="16">
    <location>
        <begin position="510"/>
        <end position="842"/>
    </location>
</feature>
<evidence type="ECO:0000256" key="12">
    <source>
        <dbReference type="RuleBase" id="RU003691"/>
    </source>
</evidence>
<protein>
    <recommendedName>
        <fullName evidence="4">glutathione-disulfide reductase</fullName>
        <ecNumber evidence="4">1.8.1.7</ecNumber>
    </recommendedName>
</protein>
<dbReference type="SUPFAM" id="SSF51126">
    <property type="entry name" value="Pectin lyase-like"/>
    <property type="match status" value="1"/>
</dbReference>
<evidence type="ECO:0000256" key="10">
    <source>
        <dbReference type="ARBA" id="ARBA00023284"/>
    </source>
</evidence>
<dbReference type="PANTHER" id="PTHR42737">
    <property type="entry name" value="GLUTATHIONE REDUCTASE"/>
    <property type="match status" value="1"/>
</dbReference>
<keyword evidence="5 12" id="KW-0285">Flavoprotein</keyword>
<evidence type="ECO:0000256" key="5">
    <source>
        <dbReference type="ARBA" id="ARBA00022630"/>
    </source>
</evidence>
<name>A0AAW1T2P9_9CHLO</name>
<evidence type="ECO:0000256" key="14">
    <source>
        <dbReference type="SAM" id="SignalP"/>
    </source>
</evidence>
<evidence type="ECO:0000256" key="9">
    <source>
        <dbReference type="ARBA" id="ARBA00023157"/>
    </source>
</evidence>
<reference evidence="17 18" key="1">
    <citation type="journal article" date="2024" name="Nat. Commun.">
        <title>Phylogenomics reveals the evolutionary origins of lichenization in chlorophyte algae.</title>
        <authorList>
            <person name="Puginier C."/>
            <person name="Libourel C."/>
            <person name="Otte J."/>
            <person name="Skaloud P."/>
            <person name="Haon M."/>
            <person name="Grisel S."/>
            <person name="Petersen M."/>
            <person name="Berrin J.G."/>
            <person name="Delaux P.M."/>
            <person name="Dal Grande F."/>
            <person name="Keller J."/>
        </authorList>
    </citation>
    <scope>NUCLEOTIDE SEQUENCE [LARGE SCALE GENOMIC DNA]</scope>
    <source>
        <strain evidence="17 18">SAG 2523</strain>
    </source>
</reference>
<dbReference type="InterPro" id="IPR046952">
    <property type="entry name" value="GSHR/TRXR-like"/>
</dbReference>
<evidence type="ECO:0000256" key="2">
    <source>
        <dbReference type="ARBA" id="ARBA00007532"/>
    </source>
</evidence>
<dbReference type="Proteomes" id="UP001485043">
    <property type="component" value="Unassembled WGS sequence"/>
</dbReference>
<evidence type="ECO:0000256" key="4">
    <source>
        <dbReference type="ARBA" id="ARBA00012607"/>
    </source>
</evidence>
<keyword evidence="8 12" id="KW-0560">Oxidoreductase</keyword>
<dbReference type="EC" id="1.8.1.7" evidence="4"/>
<dbReference type="InterPro" id="IPR016156">
    <property type="entry name" value="FAD/NAD-linked_Rdtase_dimer_sf"/>
</dbReference>
<dbReference type="InterPro" id="IPR023753">
    <property type="entry name" value="FAD/NAD-binding_dom"/>
</dbReference>
<evidence type="ECO:0000259" key="15">
    <source>
        <dbReference type="Pfam" id="PF02852"/>
    </source>
</evidence>
<evidence type="ECO:0000256" key="13">
    <source>
        <dbReference type="SAM" id="MobiDB-lite"/>
    </source>
</evidence>
<dbReference type="Gene3D" id="3.50.50.60">
    <property type="entry name" value="FAD/NAD(P)-binding domain"/>
    <property type="match status" value="2"/>
</dbReference>
<dbReference type="Gene3D" id="2.160.20.10">
    <property type="entry name" value="Single-stranded right-handed beta-helix, Pectin lyase-like"/>
    <property type="match status" value="1"/>
</dbReference>
<evidence type="ECO:0000256" key="6">
    <source>
        <dbReference type="ARBA" id="ARBA00022827"/>
    </source>
</evidence>
<comment type="cofactor">
    <cofactor evidence="1">
        <name>FAD</name>
        <dbReference type="ChEBI" id="CHEBI:57692"/>
    </cofactor>
</comment>
<dbReference type="GO" id="GO:0034599">
    <property type="term" value="P:cellular response to oxidative stress"/>
    <property type="evidence" value="ECO:0007669"/>
    <property type="project" value="TreeGrafter"/>
</dbReference>
<dbReference type="PROSITE" id="PS00076">
    <property type="entry name" value="PYRIDINE_REDOX_1"/>
    <property type="match status" value="1"/>
</dbReference>
<dbReference type="GO" id="GO:0005739">
    <property type="term" value="C:mitochondrion"/>
    <property type="evidence" value="ECO:0007669"/>
    <property type="project" value="TreeGrafter"/>
</dbReference>
<dbReference type="EMBL" id="JALJOV010000526">
    <property type="protein sequence ID" value="KAK9863026.1"/>
    <property type="molecule type" value="Genomic_DNA"/>
</dbReference>
<dbReference type="AlphaFoldDB" id="A0AAW1T2P9"/>
<dbReference type="InterPro" id="IPR012334">
    <property type="entry name" value="Pectin_lyas_fold"/>
</dbReference>
<proteinExistence type="inferred from homology"/>
<organism evidence="17 18">
    <name type="scientific">Apatococcus fuscideae</name>
    <dbReference type="NCBI Taxonomy" id="2026836"/>
    <lineage>
        <taxon>Eukaryota</taxon>
        <taxon>Viridiplantae</taxon>
        <taxon>Chlorophyta</taxon>
        <taxon>core chlorophytes</taxon>
        <taxon>Trebouxiophyceae</taxon>
        <taxon>Chlorellales</taxon>
        <taxon>Chlorellaceae</taxon>
        <taxon>Apatococcus</taxon>
    </lineage>
</organism>
<dbReference type="GO" id="GO:0004362">
    <property type="term" value="F:glutathione-disulfide reductase (NADPH) activity"/>
    <property type="evidence" value="ECO:0007669"/>
    <property type="project" value="UniProtKB-EC"/>
</dbReference>
<keyword evidence="6 12" id="KW-0274">FAD</keyword>
<dbReference type="GO" id="GO:0006749">
    <property type="term" value="P:glutathione metabolic process"/>
    <property type="evidence" value="ECO:0007669"/>
    <property type="project" value="TreeGrafter"/>
</dbReference>
<dbReference type="GO" id="GO:0050660">
    <property type="term" value="F:flavin adenine dinucleotide binding"/>
    <property type="evidence" value="ECO:0007669"/>
    <property type="project" value="InterPro"/>
</dbReference>
<keyword evidence="9" id="KW-1015">Disulfide bond</keyword>
<evidence type="ECO:0000313" key="18">
    <source>
        <dbReference type="Proteomes" id="UP001485043"/>
    </source>
</evidence>
<feature type="region of interest" description="Disordered" evidence="13">
    <location>
        <begin position="971"/>
        <end position="997"/>
    </location>
</feature>
<dbReference type="InterPro" id="IPR012999">
    <property type="entry name" value="Pyr_OxRdtase_I_AS"/>
</dbReference>
<feature type="compositionally biased region" description="Basic and acidic residues" evidence="13">
    <location>
        <begin position="977"/>
        <end position="990"/>
    </location>
</feature>
<sequence length="997" mass="103858">MIQILVASLWLSLVSAAPAPAPAPFSGSPASGPDASVPTIPVNAGGPVAAPPSFSGPTCVFTIIGTATTIGSPAPAPSASSSSSSAGGLTTANISCTGGTIALTGGTSYRPFSGNFVGVTFKEDQSTPTTSLLLTGQTLNIRNSLFQGLNTGANGTLSLANTSASFSNVTFQQTNGSFAGGIYATPNSTVSVMNCSFTNNIGGQAGGIYMGQDSSLTVFGTFFEGNSASQGGAIAANNASRLQIENSEFYDNSAKNGGGLYVLGCSSSSVVGNYFEGNAGSLYGGAIFQQNCSGNNVGNQYYDNYGGNGGAYWLNDCDNATVYGDVFVNNTASKGSGGLELNSVTGIVQLCKFNSNQGVKGGALYESTSTTDITSCSFVSNKASQSGGAVYRTQGSGQLSSCTFTANAAGSAGGGAIYDAQETGDISGLTLHNLASLTTHKLSSHRSLLHTFRASGVLHSSCRGFASPLPRRANSHGAGRPSRADTASLHVRASSNNGASGGHDSHYDYDLFTIGAGSGGVRASRFAASNYGAKVAICELPFARISSDTMGGAGGTCVLRGCVPKKLMVIGGEFSDAFRDSMGFGWETLGDSKLPEVAWERFMANKNKELDRLNGVYMKLLDGAGVDYHEGRGKIIDAHTLEVDGKRFTAKHILVATGARAWRLPIEGSELTLTSDEILDLEKLPKKLAIIGAGYIALEFASIYNNYGADVHVFFRQELPLRGFDEECRRFMSEQYTVRGLNLHPTHSPTRVVKGEDGKLTLWTKDRDGKETAIEGVDHVLMATGRKPNTRNLGLEDAGVEVDKDSGAIKVDDFSRSSVPSIWAIGDVTDRIALTPVALMEGMAFAKNAFGGESEAKPDYGNVASAVFSSPPLASVGLSEEDALAQYGDIDVFTSSFRPMKATIGGGQGKAFMKLIVETGQDKVVGVHMIGPECAEIMQGMAVAVKMGVTKAQLDSVVGIHPSSAEEFVTMRSPARQLREKKQQGAEHKASAPPKPY</sequence>
<dbReference type="InterPro" id="IPR004099">
    <property type="entry name" value="Pyr_nucl-diS_OxRdtase_dimer"/>
</dbReference>
<dbReference type="Gene3D" id="3.30.390.30">
    <property type="match status" value="1"/>
</dbReference>
<dbReference type="Pfam" id="PF07992">
    <property type="entry name" value="Pyr_redox_2"/>
    <property type="match status" value="1"/>
</dbReference>
<evidence type="ECO:0000256" key="11">
    <source>
        <dbReference type="ARBA" id="ARBA00049142"/>
    </source>
</evidence>
<dbReference type="InterPro" id="IPR011050">
    <property type="entry name" value="Pectin_lyase_fold/virulence"/>
</dbReference>
<dbReference type="GO" id="GO:0005829">
    <property type="term" value="C:cytosol"/>
    <property type="evidence" value="ECO:0007669"/>
    <property type="project" value="TreeGrafter"/>
</dbReference>
<keyword evidence="10 12" id="KW-0676">Redox-active center</keyword>
<dbReference type="GO" id="GO:0045454">
    <property type="term" value="P:cell redox homeostasis"/>
    <property type="evidence" value="ECO:0007669"/>
    <property type="project" value="InterPro"/>
</dbReference>
<dbReference type="PANTHER" id="PTHR42737:SF9">
    <property type="entry name" value="GLUTATHIONE REDUCTASE"/>
    <property type="match status" value="1"/>
</dbReference>
<evidence type="ECO:0000256" key="7">
    <source>
        <dbReference type="ARBA" id="ARBA00022857"/>
    </source>
</evidence>
<feature type="chain" id="PRO_5043889719" description="glutathione-disulfide reductase" evidence="14">
    <location>
        <begin position="17"/>
        <end position="997"/>
    </location>
</feature>
<evidence type="ECO:0000256" key="8">
    <source>
        <dbReference type="ARBA" id="ARBA00023002"/>
    </source>
</evidence>
<accession>A0AAW1T2P9</accession>
<dbReference type="NCBIfam" id="NF004776">
    <property type="entry name" value="PRK06116.1"/>
    <property type="match status" value="1"/>
</dbReference>
<comment type="catalytic activity">
    <reaction evidence="11">
        <text>2 glutathione + NADP(+) = glutathione disulfide + NADPH + H(+)</text>
        <dbReference type="Rhea" id="RHEA:11740"/>
        <dbReference type="ChEBI" id="CHEBI:15378"/>
        <dbReference type="ChEBI" id="CHEBI:57783"/>
        <dbReference type="ChEBI" id="CHEBI:57925"/>
        <dbReference type="ChEBI" id="CHEBI:58297"/>
        <dbReference type="ChEBI" id="CHEBI:58349"/>
        <dbReference type="EC" id="1.8.1.7"/>
    </reaction>
</comment>
<evidence type="ECO:0000313" key="17">
    <source>
        <dbReference type="EMBL" id="KAK9863026.1"/>
    </source>
</evidence>
<dbReference type="SUPFAM" id="SSF51905">
    <property type="entry name" value="FAD/NAD(P)-binding domain"/>
    <property type="match status" value="1"/>
</dbReference>
<dbReference type="SUPFAM" id="SSF55424">
    <property type="entry name" value="FAD/NAD-linked reductases, dimerisation (C-terminal) domain"/>
    <property type="match status" value="1"/>
</dbReference>
<dbReference type="Pfam" id="PF02852">
    <property type="entry name" value="Pyr_redox_dim"/>
    <property type="match status" value="1"/>
</dbReference>
<comment type="subunit">
    <text evidence="3">Homodimer.</text>
</comment>
<dbReference type="PRINTS" id="PR00368">
    <property type="entry name" value="FADPNR"/>
</dbReference>
<dbReference type="InterPro" id="IPR036188">
    <property type="entry name" value="FAD/NAD-bd_sf"/>
</dbReference>
<comment type="caution">
    <text evidence="17">The sequence shown here is derived from an EMBL/GenBank/DDBJ whole genome shotgun (WGS) entry which is preliminary data.</text>
</comment>
<evidence type="ECO:0000256" key="3">
    <source>
        <dbReference type="ARBA" id="ARBA00011738"/>
    </source>
</evidence>
<keyword evidence="18" id="KW-1185">Reference proteome</keyword>
<evidence type="ECO:0000256" key="1">
    <source>
        <dbReference type="ARBA" id="ARBA00001974"/>
    </source>
</evidence>
<keyword evidence="14" id="KW-0732">Signal</keyword>
<keyword evidence="7" id="KW-0521">NADP</keyword>